<evidence type="ECO:0000313" key="1">
    <source>
        <dbReference type="EMBL" id="KAF3587378.1"/>
    </source>
</evidence>
<accession>A0A8S9S3Y3</accession>
<organism evidence="1 2">
    <name type="scientific">Brassica cretica</name>
    <name type="common">Mustard</name>
    <dbReference type="NCBI Taxonomy" id="69181"/>
    <lineage>
        <taxon>Eukaryota</taxon>
        <taxon>Viridiplantae</taxon>
        <taxon>Streptophyta</taxon>
        <taxon>Embryophyta</taxon>
        <taxon>Tracheophyta</taxon>
        <taxon>Spermatophyta</taxon>
        <taxon>Magnoliopsida</taxon>
        <taxon>eudicotyledons</taxon>
        <taxon>Gunneridae</taxon>
        <taxon>Pentapetalae</taxon>
        <taxon>rosids</taxon>
        <taxon>malvids</taxon>
        <taxon>Brassicales</taxon>
        <taxon>Brassicaceae</taxon>
        <taxon>Brassiceae</taxon>
        <taxon>Brassica</taxon>
    </lineage>
</organism>
<protein>
    <submittedName>
        <fullName evidence="1">Uncharacterized protein</fullName>
    </submittedName>
</protein>
<proteinExistence type="predicted"/>
<gene>
    <name evidence="1" type="ORF">F2Q69_00027311</name>
</gene>
<evidence type="ECO:0000313" key="2">
    <source>
        <dbReference type="Proteomes" id="UP000712600"/>
    </source>
</evidence>
<comment type="caution">
    <text evidence="1">The sequence shown here is derived from an EMBL/GenBank/DDBJ whole genome shotgun (WGS) entry which is preliminary data.</text>
</comment>
<reference evidence="1" key="1">
    <citation type="submission" date="2019-12" db="EMBL/GenBank/DDBJ databases">
        <title>Genome sequencing and annotation of Brassica cretica.</title>
        <authorList>
            <person name="Studholme D.J."/>
            <person name="Sarris P."/>
        </authorList>
    </citation>
    <scope>NUCLEOTIDE SEQUENCE</scope>
    <source>
        <strain evidence="1">PFS-109/04</strain>
        <tissue evidence="1">Leaf</tissue>
    </source>
</reference>
<dbReference type="EMBL" id="QGKX02000088">
    <property type="protein sequence ID" value="KAF3587378.1"/>
    <property type="molecule type" value="Genomic_DNA"/>
</dbReference>
<dbReference type="AlphaFoldDB" id="A0A8S9S3Y3"/>
<name>A0A8S9S3Y3_BRACR</name>
<dbReference type="Proteomes" id="UP000712600">
    <property type="component" value="Unassembled WGS sequence"/>
</dbReference>
<sequence length="61" mass="6279">MGFPTLGHGRYNSSLNSYETYALANCRSIGDSLSSGNAVKGAVSLGPTGQAVPTGRIVTYI</sequence>